<dbReference type="Proteomes" id="UP000823561">
    <property type="component" value="Chromosome 17"/>
</dbReference>
<comment type="subunit">
    <text evidence="10">Heterodimer; heterodimerization with TRMT112 is required for S-adenosyl-L-methionine-binding.</text>
</comment>
<dbReference type="AlphaFoldDB" id="A0AAV6FY04"/>
<dbReference type="GO" id="GO:0003676">
    <property type="term" value="F:nucleic acid binding"/>
    <property type="evidence" value="ECO:0007669"/>
    <property type="project" value="InterPro"/>
</dbReference>
<keyword evidence="3" id="KW-0489">Methyltransferase</keyword>
<evidence type="ECO:0000256" key="15">
    <source>
        <dbReference type="ARBA" id="ARBA00093624"/>
    </source>
</evidence>
<comment type="similarity">
    <text evidence="2">Belongs to the eukaryotic/archaeal PrmC-related family.</text>
</comment>
<keyword evidence="4" id="KW-0808">Transferase</keyword>
<dbReference type="FunFam" id="3.40.50.150:FF:000077">
    <property type="entry name" value="HemK methyltransferase family member 2"/>
    <property type="match status" value="1"/>
</dbReference>
<organism evidence="18 19">
    <name type="scientific">Alosa alosa</name>
    <name type="common">allis shad</name>
    <dbReference type="NCBI Taxonomy" id="278164"/>
    <lineage>
        <taxon>Eukaryota</taxon>
        <taxon>Metazoa</taxon>
        <taxon>Chordata</taxon>
        <taxon>Craniata</taxon>
        <taxon>Vertebrata</taxon>
        <taxon>Euteleostomi</taxon>
        <taxon>Actinopterygii</taxon>
        <taxon>Neopterygii</taxon>
        <taxon>Teleostei</taxon>
        <taxon>Clupei</taxon>
        <taxon>Clupeiformes</taxon>
        <taxon>Clupeoidei</taxon>
        <taxon>Clupeidae</taxon>
        <taxon>Alosa</taxon>
    </lineage>
</organism>
<evidence type="ECO:0000256" key="2">
    <source>
        <dbReference type="ARBA" id="ARBA00006149"/>
    </source>
</evidence>
<evidence type="ECO:0000256" key="7">
    <source>
        <dbReference type="ARBA" id="ARBA00048619"/>
    </source>
</evidence>
<comment type="catalytic activity">
    <reaction evidence="8">
        <text>methylarsonous acid + S-adenosyl-L-methionine = dimethylarsinate + S-adenosyl-L-homocysteine + 2 H(+)</text>
        <dbReference type="Rhea" id="RHEA:11684"/>
        <dbReference type="ChEBI" id="CHEBI:15378"/>
        <dbReference type="ChEBI" id="CHEBI:16223"/>
        <dbReference type="ChEBI" id="CHEBI:17826"/>
        <dbReference type="ChEBI" id="CHEBI:57856"/>
        <dbReference type="ChEBI" id="CHEBI:59789"/>
    </reaction>
</comment>
<sequence>MSYPTPLFGHVGRGTFADVYEPAEDSFLLIDALEQDAHRLQHLRPTICLEIGCGSGVVSAFLASVTGPEALYLCTDVNPAAAECAAETAVCNGVSLQPVITDLIESFLPRLSGEVDILLFNPPYVITPPEEVGGCGIEAAWAGGDRGREVMDRLFPMVTQLLSNQGLFYLVTIAENDPEEILRVLAGFGLQGEVCLARRAGSERLSILRFSRAPSVTIGCICELKRLCAVKIPKS</sequence>
<keyword evidence="6" id="KW-0539">Nucleus</keyword>
<dbReference type="GO" id="GO:0032259">
    <property type="term" value="P:methylation"/>
    <property type="evidence" value="ECO:0007669"/>
    <property type="project" value="UniProtKB-KW"/>
</dbReference>
<evidence type="ECO:0000256" key="14">
    <source>
        <dbReference type="ARBA" id="ARBA00083337"/>
    </source>
</evidence>
<evidence type="ECO:0000256" key="4">
    <source>
        <dbReference type="ARBA" id="ARBA00022679"/>
    </source>
</evidence>
<dbReference type="PANTHER" id="PTHR45875:SF1">
    <property type="entry name" value="METHYLTRANSFERASE N6AMT1"/>
    <property type="match status" value="1"/>
</dbReference>
<dbReference type="GO" id="GO:0005634">
    <property type="term" value="C:nucleus"/>
    <property type="evidence" value="ECO:0007669"/>
    <property type="project" value="UniProtKB-SubCell"/>
</dbReference>
<gene>
    <name evidence="18" type="ORF">AALO_G00225120</name>
</gene>
<dbReference type="InterPro" id="IPR004557">
    <property type="entry name" value="PrmC-related"/>
</dbReference>
<evidence type="ECO:0000256" key="8">
    <source>
        <dbReference type="ARBA" id="ARBA00050903"/>
    </source>
</evidence>
<dbReference type="InterPro" id="IPR052190">
    <property type="entry name" value="Euk-Arch_PrmC-MTase"/>
</dbReference>
<evidence type="ECO:0000256" key="11">
    <source>
        <dbReference type="ARBA" id="ARBA00075330"/>
    </source>
</evidence>
<comment type="subcellular location">
    <subcellularLocation>
        <location evidence="1">Nucleus</location>
    </subcellularLocation>
</comment>
<name>A0AAV6FY04_9TELE</name>
<dbReference type="PANTHER" id="PTHR45875">
    <property type="entry name" value="METHYLTRANSFERASE N6AMT1"/>
    <property type="match status" value="1"/>
</dbReference>
<evidence type="ECO:0000256" key="6">
    <source>
        <dbReference type="ARBA" id="ARBA00023242"/>
    </source>
</evidence>
<evidence type="ECO:0000256" key="12">
    <source>
        <dbReference type="ARBA" id="ARBA00076540"/>
    </source>
</evidence>
<protein>
    <recommendedName>
        <fullName evidence="15">Methyltransferase HEMK2</fullName>
    </recommendedName>
    <alternativeName>
        <fullName evidence="14">HemK methyltransferase family member 2</fullName>
    </alternativeName>
    <alternativeName>
        <fullName evidence="12">Lysine N-methyltransferase 9</fullName>
    </alternativeName>
    <alternativeName>
        <fullName evidence="11">Methylarsonite methyltransferase N6AMT1</fullName>
    </alternativeName>
    <alternativeName>
        <fullName evidence="16">Methyltransferase N6AMT1</fullName>
    </alternativeName>
    <alternativeName>
        <fullName evidence="13">Protein N(5)-glutamine methyltransferase</fullName>
    </alternativeName>
</protein>
<feature type="domain" description="Methyltransferase small" evidence="17">
    <location>
        <begin position="44"/>
        <end position="124"/>
    </location>
</feature>
<reference evidence="18 19" key="1">
    <citation type="submission" date="2020-10" db="EMBL/GenBank/DDBJ databases">
        <title>Chromosome-scale genome assembly of the Allis shad, Alosa alosa.</title>
        <authorList>
            <person name="Margot Z."/>
            <person name="Christophe K."/>
            <person name="Cabau C."/>
            <person name="Louis A."/>
            <person name="Berthelot C."/>
            <person name="Parey E."/>
            <person name="Roest Crollius H."/>
            <person name="Montfort J."/>
            <person name="Robinson-Rechavi M."/>
            <person name="Bucao C."/>
            <person name="Bouchez O."/>
            <person name="Gislard M."/>
            <person name="Lluch J."/>
            <person name="Milhes M."/>
            <person name="Lampietro C."/>
            <person name="Lopez Roques C."/>
            <person name="Donnadieu C."/>
            <person name="Braasch I."/>
            <person name="Desvignes T."/>
            <person name="Postlethwait J."/>
            <person name="Bobe J."/>
            <person name="Guiguen Y."/>
        </authorList>
    </citation>
    <scope>NUCLEOTIDE SEQUENCE [LARGE SCALE GENOMIC DNA]</scope>
    <source>
        <strain evidence="18">M-15738</strain>
        <tissue evidence="18">Blood</tissue>
    </source>
</reference>
<dbReference type="EMBL" id="JADWDJ010000017">
    <property type="protein sequence ID" value="KAG5267738.1"/>
    <property type="molecule type" value="Genomic_DNA"/>
</dbReference>
<dbReference type="PROSITE" id="PS00092">
    <property type="entry name" value="N6_MTASE"/>
    <property type="match status" value="1"/>
</dbReference>
<dbReference type="CDD" id="cd02440">
    <property type="entry name" value="AdoMet_MTases"/>
    <property type="match status" value="1"/>
</dbReference>
<evidence type="ECO:0000259" key="17">
    <source>
        <dbReference type="Pfam" id="PF05175"/>
    </source>
</evidence>
<evidence type="ECO:0000256" key="10">
    <source>
        <dbReference type="ARBA" id="ARBA00062344"/>
    </source>
</evidence>
<evidence type="ECO:0000256" key="1">
    <source>
        <dbReference type="ARBA" id="ARBA00004123"/>
    </source>
</evidence>
<dbReference type="Gene3D" id="3.40.50.150">
    <property type="entry name" value="Vaccinia Virus protein VP39"/>
    <property type="match status" value="1"/>
</dbReference>
<keyword evidence="5" id="KW-0949">S-adenosyl-L-methionine</keyword>
<dbReference type="InterPro" id="IPR007848">
    <property type="entry name" value="Small_mtfrase_dom"/>
</dbReference>
<dbReference type="NCBIfam" id="TIGR00537">
    <property type="entry name" value="hemK_rel_arch"/>
    <property type="match status" value="1"/>
</dbReference>
<dbReference type="Pfam" id="PF05175">
    <property type="entry name" value="MTS"/>
    <property type="match status" value="1"/>
</dbReference>
<dbReference type="InterPro" id="IPR002052">
    <property type="entry name" value="DNA_methylase_N6_adenine_CS"/>
</dbReference>
<dbReference type="SUPFAM" id="SSF53335">
    <property type="entry name" value="S-adenosyl-L-methionine-dependent methyltransferases"/>
    <property type="match status" value="1"/>
</dbReference>
<comment type="catalytic activity">
    <reaction evidence="7">
        <text>L-lysyl-[histone] + S-adenosyl-L-methionine = N(6)-methyl-L-lysyl-[histone] + S-adenosyl-L-homocysteine + H(+)</text>
        <dbReference type="Rhea" id="RHEA:10024"/>
        <dbReference type="Rhea" id="RHEA-COMP:9845"/>
        <dbReference type="Rhea" id="RHEA-COMP:9846"/>
        <dbReference type="ChEBI" id="CHEBI:15378"/>
        <dbReference type="ChEBI" id="CHEBI:29969"/>
        <dbReference type="ChEBI" id="CHEBI:57856"/>
        <dbReference type="ChEBI" id="CHEBI:59789"/>
        <dbReference type="ChEBI" id="CHEBI:61929"/>
    </reaction>
    <physiologicalReaction direction="left-to-right" evidence="7">
        <dbReference type="Rhea" id="RHEA:10025"/>
    </physiologicalReaction>
</comment>
<evidence type="ECO:0000256" key="3">
    <source>
        <dbReference type="ARBA" id="ARBA00022603"/>
    </source>
</evidence>
<evidence type="ECO:0000256" key="5">
    <source>
        <dbReference type="ARBA" id="ARBA00022691"/>
    </source>
</evidence>
<dbReference type="InterPro" id="IPR029063">
    <property type="entry name" value="SAM-dependent_MTases_sf"/>
</dbReference>
<evidence type="ECO:0000256" key="9">
    <source>
        <dbReference type="ARBA" id="ARBA00053180"/>
    </source>
</evidence>
<proteinExistence type="inferred from homology"/>
<evidence type="ECO:0000256" key="13">
    <source>
        <dbReference type="ARBA" id="ARBA00080992"/>
    </source>
</evidence>
<evidence type="ECO:0000256" key="16">
    <source>
        <dbReference type="ARBA" id="ARBA00093667"/>
    </source>
</evidence>
<comment type="function">
    <text evidence="9">Methyltransferase that can methylate proteins and, to a lower extent, arsenic. Catalytic subunit of a heterodimer with TRMT112, which monomethylates 'Lys-12' of histone H4 (H4K12me1), a modification present at the promoters of numerous genes encoding cell cycle regulators. Catalytic subunit of a heterodimer with TRMT112, which catalyzes N5-methylation of Glu residue of proteins with a Gly-Gln-Xaa-Xaa-Xaa-Arg motif. Methylates ETF1 on 'Gln-185'; ETF1 needs to be complexed to ERF3 in its GTP-bound form to be efficiently methylated. May also play a role in the modulation of arsenic-induced toxicity by mediating the conversion of monomethylarsonous acid (3+) into the less toxic dimethylarsonic acid. It however only plays a limited role in arsenic metabolism compared with AS3MT.</text>
</comment>
<accession>A0AAV6FY04</accession>
<dbReference type="GO" id="GO:0035657">
    <property type="term" value="C:eRF1 methyltransferase complex"/>
    <property type="evidence" value="ECO:0007669"/>
    <property type="project" value="TreeGrafter"/>
</dbReference>
<dbReference type="GO" id="GO:0036009">
    <property type="term" value="F:protein-glutamine N-methyltransferase activity"/>
    <property type="evidence" value="ECO:0007669"/>
    <property type="project" value="UniProtKB-ARBA"/>
</dbReference>
<comment type="caution">
    <text evidence="18">The sequence shown here is derived from an EMBL/GenBank/DDBJ whole genome shotgun (WGS) entry which is preliminary data.</text>
</comment>
<evidence type="ECO:0000313" key="18">
    <source>
        <dbReference type="EMBL" id="KAG5267738.1"/>
    </source>
</evidence>
<keyword evidence="19" id="KW-1185">Reference proteome</keyword>
<evidence type="ECO:0000313" key="19">
    <source>
        <dbReference type="Proteomes" id="UP000823561"/>
    </source>
</evidence>